<reference evidence="2" key="1">
    <citation type="submission" date="2022-07" db="EMBL/GenBank/DDBJ databases">
        <title>Evaluation of T. orientalis genome assembly methods using nanopore sequencing and analysis of variation between genomes.</title>
        <authorList>
            <person name="Yam J."/>
            <person name="Micallef M.L."/>
            <person name="Liu M."/>
            <person name="Djordjevic S.P."/>
            <person name="Bogema D.R."/>
            <person name="Jenkins C."/>
        </authorList>
    </citation>
    <scope>NUCLEOTIDE SEQUENCE</scope>
    <source>
        <strain evidence="2">Fish Creek</strain>
    </source>
</reference>
<dbReference type="OrthoDB" id="361041at2759"/>
<feature type="region of interest" description="Disordered" evidence="1">
    <location>
        <begin position="486"/>
        <end position="506"/>
    </location>
</feature>
<sequence>MSPSTKKSCLDGGIEPENIYITSNIDKYLSKGINNSVAPFINIEETAAESSLLRQETYYEDSTVRDKSYSSEGALENLDTIEDDEFDIDEINEKGFIYSPKTFLEAVDNMLVILDDLGNRYSKWKHGHNGIYRFYCHKYNLTNIEASRPYYSKILNQLNNIDSISLHLLSTHYKAKSDSAVYSSNDLVDNILCQLDELVSCYCSRKCAFGISNVCHVCSDISANHTNLKWKYPTTTERFLALAKSTTSERSVLSEKNKSMERNPSLEWSRPLSRSLSLDHNILHRQIATDSINEAETQLEKPKLEGMLEKWDSLVNDPNHKLGASCFIREMGEVNTCVMQYFSERGIMYNFSQPYVKGEEAVPVHPFLRAAICYNCGKFCRCRCQRKIFRKYTTDESHYHSQSSETSDADFFPQLDSHLDFFERRSKEFINEIYTQYRGKSRSNESSKQFKTKENIPTFLNDLRSIHLHSVKSTCGRIQFLTGRTENTSSTNSDLEEPSIEDTKRKSSQINANITKGSKIDANMGSVYYSNLFRGNVSKVLPKEIFDIINTVPFSCVPVELFNAYKKAEWFEMYTSVWWRLDTRFEETHILEEEGNLEPYILNVLDALGYLGNIRYDSNFKVIGVGYYRKKNCYWRYFYVKDMWESFRCAVEYFILISTLPSDVHIDHKLLCFVATKNGVQKKFSFHPSVLNAYAHMVAYVNGNDYGRTSRFRTSTERRLYIKNPCGVDYFDPEKLGTQKCTVADVLEVSIKRKLISLPDAALPRRHYTRKAATATPTIKLKLDPQLIYQGIFVSTPNNSSNNTMVTNGLNHNMYSGVSGNGTNSRVDLTPNNSFVSTCKAILQNPVTPNASGNSSHNYTRYNSVNSNPDDDCDMTNECLHSKCNSNKISKVCSDTKEGMSVDNLFDLKLNNLNIILSYYPDVCTQYNTIIKQANDLRMQLSLMLSDLNCIAFDPLKNVIDLCPNNFNSQNGDSGALKHESADSTKGSVESKDLMDVLKKKGEAAGAKKNNKLPMLDVCYNSATNSWVCFLEVMPCLVCPLDCDRTGSCVYYTQGKRLIELICSKMKPSSIKYAFHPHFSPDSHQNHQDKKQEVGVVSFSVNQFGQERARLLASQLKATYKIHALNTMLHGVAKDKNGNAGDTKKVNENSVEFANSIEMKLLHNAITAHLTTMMSIHSYIVYDDEEYDSLESKNFTRIDIDKNLRGHLNKNRASNESMKKSATKGYKLKASDQLNELIKDKVNELNNCKMSEPGDLNYSDIIDTIHTNGPLNCLKNGPLNPNEGELDGGNTNISSDRKDSGATANDMNRGVLINIDGKEDVNGQNGNTETEICDDMNHSDEPEDSVDLDDGCESSCSTEDSYRQCFCYYHGNHLRGSQGDIEVCNVVRFNENLHTFSNIFEMSRIVQLNSRKLQYCPRHCCFVTVWKDAMDQTRIMFHPIEKFIPFESFDAYVKKFKRDWPEAVRIHNLHSRSRDSAEGSKMVAKVNTILCECFGNLLSLQKFINDAIVASMTLAIRALSDASQEKSLITRLFLINEHFRVSKDAMRNAMIFSNEILFPFGALHDEATPPMSDDDF</sequence>
<feature type="region of interest" description="Disordered" evidence="1">
    <location>
        <begin position="1284"/>
        <end position="1346"/>
    </location>
</feature>
<evidence type="ECO:0000256" key="1">
    <source>
        <dbReference type="SAM" id="MobiDB-lite"/>
    </source>
</evidence>
<dbReference type="Proteomes" id="UP000244803">
    <property type="component" value="Chromosome 4"/>
</dbReference>
<dbReference type="EMBL" id="CP056067">
    <property type="protein sequence ID" value="UKJ89888.2"/>
    <property type="molecule type" value="Genomic_DNA"/>
</dbReference>
<evidence type="ECO:0000313" key="3">
    <source>
        <dbReference type="Proteomes" id="UP000244803"/>
    </source>
</evidence>
<evidence type="ECO:0000313" key="2">
    <source>
        <dbReference type="EMBL" id="UKJ89888.2"/>
    </source>
</evidence>
<accession>A0A976M9Q7</accession>
<proteinExistence type="predicted"/>
<protein>
    <submittedName>
        <fullName evidence="2">Uncharacterized protein</fullName>
    </submittedName>
</protein>
<name>A0A976M9Q7_THEOR</name>
<organism evidence="2 3">
    <name type="scientific">Theileria orientalis</name>
    <dbReference type="NCBI Taxonomy" id="68886"/>
    <lineage>
        <taxon>Eukaryota</taxon>
        <taxon>Sar</taxon>
        <taxon>Alveolata</taxon>
        <taxon>Apicomplexa</taxon>
        <taxon>Aconoidasida</taxon>
        <taxon>Piroplasmida</taxon>
        <taxon>Theileriidae</taxon>
        <taxon>Theileria</taxon>
    </lineage>
</organism>
<gene>
    <name evidence="2" type="ORF">MACJ_003142</name>
</gene>